<dbReference type="SMART" id="SM00408">
    <property type="entry name" value="IGc2"/>
    <property type="match status" value="2"/>
</dbReference>
<evidence type="ECO:0000256" key="1">
    <source>
        <dbReference type="ARBA" id="ARBA00004167"/>
    </source>
</evidence>
<comment type="subcellular location">
    <subcellularLocation>
        <location evidence="1">Membrane</location>
        <topology evidence="1">Single-pass membrane protein</topology>
    </subcellularLocation>
</comment>
<dbReference type="InterPro" id="IPR007110">
    <property type="entry name" value="Ig-like_dom"/>
</dbReference>
<evidence type="ECO:0000256" key="5">
    <source>
        <dbReference type="SAM" id="Phobius"/>
    </source>
</evidence>
<evidence type="ECO:0000256" key="4">
    <source>
        <dbReference type="SAM" id="MobiDB-lite"/>
    </source>
</evidence>
<dbReference type="InterPro" id="IPR013162">
    <property type="entry name" value="CD80_C2-set"/>
</dbReference>
<dbReference type="SMART" id="SM00409">
    <property type="entry name" value="IG"/>
    <property type="match status" value="2"/>
</dbReference>
<keyword evidence="6" id="KW-0732">Signal</keyword>
<dbReference type="InterPro" id="IPR003599">
    <property type="entry name" value="Ig_sub"/>
</dbReference>
<sequence length="1320" mass="146676">MRSTFAFSIVVAAWSFVYGDVVVIPALLGSTVTITCRLPMSDTFVWEDSDGTILSFNGQVQVGNTNSKYVIERQTSVHESLVIFGVTLADDKEFTCFDYIKNKEVKSISRVHVLVQPYYVNVTIPAMPLNEETEQIFACIADGGKPLPRISWVLNDTNGTMHDIPGMIQDYMYPNQTGKRTNLLRLRIKRDMYRARLQCIVALDIIYTESINISMDVNLLPMQPQITGYTGTYDVDQYLTVTCSSYGSRPTATMKWLINGKAAGDFEIIVSSDSDGTSGIKGIFSHKLSRDYDGANLTCLVTSSVVEAAGMLPVTDSIILFATNSPNVTITDKRMVVHEDVNVSIKCLVFARPMPARESVLWFHGGQMIPQNLYMDTDSENGTRLNIRNIQRSDEGNYSCSASNRLGVGKSGDMELIILYRPRCTKNVQKVAVRLGETIGLDCILYANPNNVMTRWSMQQTYRLFRNETAKPIGQHLAYSRLDIVIDSTAKYGYVSCQGENSEGVGDHSCDFQIVPAGYPEAPSNCTIYTNSTNHFDAIMTCKPGFDGGSSPVFELQWSDGQSFVSLLNSTSPQFRLESKLYGNITMRVCAWAIIHPDHKNCSAVVSFILNATEAVVAASVSDNTNKTAYILGGVFTFLFIIGIGTVIIVVCRRRHRNEENGKVPNISDLYYIRNIPQPTVFKRQADMATHKNETPEPSRKNSASRIHLSLFELHSSTPVNNFNINSNQEHPPVSPVTIDSGVGNNSSSNYTLGIWSFLNVDNSTYIHVDRELVEFGSVGSDIINNAYVDMTMSEKKDSFVETKVEIGATGDDSNTTSLYVDEVIDQKGSPLFANISQDASGCYSETDIAAVLDRSKGVQRNKASLDFISSNRRFTSVNDSKMIRVSNNRRVRETRVSNCSSVLIDNKLENKIFIEGKGIVMFDDTSGETTGNSDKNYHSVIGIHESAVVEDNQMIVPDLSISIPPIHPMNVQAGVYINDDNGHEHIRSDNTEFPLTSQKTILHTNDWINKSNASNLTKSPSVEEDNEENTSKRKESISDLRKLYYYVSDEKNITSVDRDGQDRRWSSSSSSSLGSDDGGYAFNNLRLTTLDKGRLSNHNDKSLVNSLLIFPEDQVEESDGDFVPNADIRVQTEQDVRPKNDKTSGLCTDKIVNELNKAEIMNLPYNELSIENTVENNEYMTVVDAGKIIAMDERSNENDVRRRTYIDAMLDRCSAETATDRNELSLECTSIISKEVHSGTTKNMLVIQPNSPEMFTIGNETINDACGENVCSVIRESAESTVIPHAGEINVSDSESTSDDESVYNKQHIEVDVDIIAYF</sequence>
<feature type="region of interest" description="Disordered" evidence="4">
    <location>
        <begin position="1013"/>
        <end position="1035"/>
    </location>
</feature>
<dbReference type="EMBL" id="JBJQND010000008">
    <property type="protein sequence ID" value="KAL3868546.1"/>
    <property type="molecule type" value="Genomic_DNA"/>
</dbReference>
<evidence type="ECO:0000313" key="10">
    <source>
        <dbReference type="Proteomes" id="UP001634394"/>
    </source>
</evidence>
<feature type="transmembrane region" description="Helical" evidence="5">
    <location>
        <begin position="629"/>
        <end position="652"/>
    </location>
</feature>
<dbReference type="SUPFAM" id="SSF48726">
    <property type="entry name" value="Immunoglobulin"/>
    <property type="match status" value="3"/>
</dbReference>
<dbReference type="InterPro" id="IPR013783">
    <property type="entry name" value="Ig-like_fold"/>
</dbReference>
<evidence type="ECO:0000259" key="7">
    <source>
        <dbReference type="PROSITE" id="PS50835"/>
    </source>
</evidence>
<reference evidence="8 10" key="1">
    <citation type="submission" date="2024-11" db="EMBL/GenBank/DDBJ databases">
        <title>Chromosome-level genome assembly of the freshwater bivalve Anodonta woodiana.</title>
        <authorList>
            <person name="Chen X."/>
        </authorList>
    </citation>
    <scope>NUCLEOTIDE SEQUENCE [LARGE SCALE GENOMIC DNA]</scope>
    <source>
        <strain evidence="8">MN2024</strain>
        <tissue evidence="8">Gills</tissue>
    </source>
</reference>
<dbReference type="PROSITE" id="PS50835">
    <property type="entry name" value="IG_LIKE"/>
    <property type="match status" value="4"/>
</dbReference>
<dbReference type="Pfam" id="PF13927">
    <property type="entry name" value="Ig_3"/>
    <property type="match status" value="1"/>
</dbReference>
<dbReference type="Pfam" id="PF08205">
    <property type="entry name" value="C2-set_2"/>
    <property type="match status" value="1"/>
</dbReference>
<dbReference type="Gene3D" id="2.60.40.10">
    <property type="entry name" value="Immunoglobulins"/>
    <property type="match status" value="4"/>
</dbReference>
<keyword evidence="3" id="KW-1015">Disulfide bond</keyword>
<feature type="domain" description="Ig-like" evidence="7">
    <location>
        <begin position="326"/>
        <end position="417"/>
    </location>
</feature>
<keyword evidence="2 5" id="KW-0472">Membrane</keyword>
<feature type="region of interest" description="Disordered" evidence="4">
    <location>
        <begin position="1058"/>
        <end position="1079"/>
    </location>
</feature>
<keyword evidence="10" id="KW-1185">Reference proteome</keyword>
<evidence type="ECO:0000313" key="8">
    <source>
        <dbReference type="EMBL" id="KAL3868536.1"/>
    </source>
</evidence>
<keyword evidence="5" id="KW-1133">Transmembrane helix</keyword>
<evidence type="ECO:0000313" key="9">
    <source>
        <dbReference type="EMBL" id="KAL3868546.1"/>
    </source>
</evidence>
<organism evidence="8 10">
    <name type="scientific">Sinanodonta woodiana</name>
    <name type="common">Chinese pond mussel</name>
    <name type="synonym">Anodonta woodiana</name>
    <dbReference type="NCBI Taxonomy" id="1069815"/>
    <lineage>
        <taxon>Eukaryota</taxon>
        <taxon>Metazoa</taxon>
        <taxon>Spiralia</taxon>
        <taxon>Lophotrochozoa</taxon>
        <taxon>Mollusca</taxon>
        <taxon>Bivalvia</taxon>
        <taxon>Autobranchia</taxon>
        <taxon>Heteroconchia</taxon>
        <taxon>Palaeoheterodonta</taxon>
        <taxon>Unionida</taxon>
        <taxon>Unionoidea</taxon>
        <taxon>Unionidae</taxon>
        <taxon>Unioninae</taxon>
        <taxon>Sinanodonta</taxon>
    </lineage>
</organism>
<evidence type="ECO:0000256" key="3">
    <source>
        <dbReference type="ARBA" id="ARBA00023157"/>
    </source>
</evidence>
<feature type="domain" description="Ig-like" evidence="7">
    <location>
        <begin position="224"/>
        <end position="315"/>
    </location>
</feature>
<comment type="caution">
    <text evidence="8">The sequence shown here is derived from an EMBL/GenBank/DDBJ whole genome shotgun (WGS) entry which is preliminary data.</text>
</comment>
<keyword evidence="5" id="KW-0812">Transmembrane</keyword>
<evidence type="ECO:0000256" key="2">
    <source>
        <dbReference type="ARBA" id="ARBA00023136"/>
    </source>
</evidence>
<dbReference type="EMBL" id="JBJQND010000008">
    <property type="protein sequence ID" value="KAL3868536.1"/>
    <property type="molecule type" value="Genomic_DNA"/>
</dbReference>
<name>A0ABD3W3S8_SINWO</name>
<proteinExistence type="predicted"/>
<feature type="domain" description="Ig-like" evidence="7">
    <location>
        <begin position="422"/>
        <end position="513"/>
    </location>
</feature>
<feature type="domain" description="Ig-like" evidence="7">
    <location>
        <begin position="117"/>
        <end position="214"/>
    </location>
</feature>
<evidence type="ECO:0000256" key="6">
    <source>
        <dbReference type="SAM" id="SignalP"/>
    </source>
</evidence>
<dbReference type="GO" id="GO:0016020">
    <property type="term" value="C:membrane"/>
    <property type="evidence" value="ECO:0007669"/>
    <property type="project" value="UniProtKB-SubCell"/>
</dbReference>
<dbReference type="InterPro" id="IPR003598">
    <property type="entry name" value="Ig_sub2"/>
</dbReference>
<dbReference type="Proteomes" id="UP001634394">
    <property type="component" value="Unassembled WGS sequence"/>
</dbReference>
<protein>
    <recommendedName>
        <fullName evidence="7">Ig-like domain-containing protein</fullName>
    </recommendedName>
</protein>
<feature type="compositionally biased region" description="Low complexity" evidence="4">
    <location>
        <begin position="1067"/>
        <end position="1079"/>
    </location>
</feature>
<gene>
    <name evidence="8" type="ORF">ACJMK2_041337</name>
    <name evidence="9" type="ORF">ACJMK2_041347</name>
</gene>
<accession>A0ABD3W3S8</accession>
<dbReference type="PANTHER" id="PTHR23278">
    <property type="entry name" value="SIDESTEP PROTEIN"/>
    <property type="match status" value="1"/>
</dbReference>
<dbReference type="PANTHER" id="PTHR23278:SF19">
    <property type="entry name" value="OBSCURIN"/>
    <property type="match status" value="1"/>
</dbReference>
<feature type="signal peptide" evidence="6">
    <location>
        <begin position="1"/>
        <end position="19"/>
    </location>
</feature>
<dbReference type="InterPro" id="IPR036179">
    <property type="entry name" value="Ig-like_dom_sf"/>
</dbReference>
<feature type="chain" id="PRO_5044725171" description="Ig-like domain-containing protein" evidence="6">
    <location>
        <begin position="20"/>
        <end position="1320"/>
    </location>
</feature>